<dbReference type="RefSeq" id="WP_139467700.1">
    <property type="nucleotide sequence ID" value="NZ_JBHYOX010000002.1"/>
</dbReference>
<evidence type="ECO:0000256" key="2">
    <source>
        <dbReference type="ARBA" id="ARBA00008583"/>
    </source>
</evidence>
<feature type="transmembrane region" description="Helical" evidence="10">
    <location>
        <begin position="389"/>
        <end position="411"/>
    </location>
</feature>
<feature type="transmembrane region" description="Helical" evidence="10">
    <location>
        <begin position="432"/>
        <end position="454"/>
    </location>
</feature>
<evidence type="ECO:0000313" key="13">
    <source>
        <dbReference type="Proteomes" id="UP000314223"/>
    </source>
</evidence>
<evidence type="ECO:0000256" key="8">
    <source>
        <dbReference type="ARBA" id="ARBA00023136"/>
    </source>
</evidence>
<evidence type="ECO:0000313" key="12">
    <source>
        <dbReference type="EMBL" id="TNM56904.1"/>
    </source>
</evidence>
<feature type="transmembrane region" description="Helical" evidence="10">
    <location>
        <begin position="43"/>
        <end position="61"/>
    </location>
</feature>
<keyword evidence="6" id="KW-0029">Amino-acid transport</keyword>
<feature type="transmembrane region" description="Helical" evidence="10">
    <location>
        <begin position="272"/>
        <end position="293"/>
    </location>
</feature>
<dbReference type="AlphaFoldDB" id="A0A5C4X4J0"/>
<feature type="transmembrane region" description="Helical" evidence="10">
    <location>
        <begin position="231"/>
        <end position="251"/>
    </location>
</feature>
<dbReference type="GO" id="GO:0055085">
    <property type="term" value="P:transmembrane transport"/>
    <property type="evidence" value="ECO:0007669"/>
    <property type="project" value="InterPro"/>
</dbReference>
<dbReference type="PANTHER" id="PTHR43495">
    <property type="entry name" value="GABA PERMEASE"/>
    <property type="match status" value="1"/>
</dbReference>
<accession>A0A5C4X4J0</accession>
<feature type="transmembrane region" description="Helical" evidence="10">
    <location>
        <begin position="67"/>
        <end position="86"/>
    </location>
</feature>
<evidence type="ECO:0000256" key="1">
    <source>
        <dbReference type="ARBA" id="ARBA00004651"/>
    </source>
</evidence>
<feature type="transmembrane region" description="Helical" evidence="10">
    <location>
        <begin position="460"/>
        <end position="477"/>
    </location>
</feature>
<dbReference type="FunFam" id="1.20.1740.10:FF:000001">
    <property type="entry name" value="Amino acid permease"/>
    <property type="match status" value="1"/>
</dbReference>
<dbReference type="PANTHER" id="PTHR43495:SF1">
    <property type="entry name" value="L-ASPARAGINE PERMEASE"/>
    <property type="match status" value="1"/>
</dbReference>
<evidence type="ECO:0000256" key="6">
    <source>
        <dbReference type="ARBA" id="ARBA00022970"/>
    </source>
</evidence>
<dbReference type="GO" id="GO:0005886">
    <property type="term" value="C:plasma membrane"/>
    <property type="evidence" value="ECO:0007669"/>
    <property type="project" value="UniProtKB-SubCell"/>
</dbReference>
<evidence type="ECO:0000256" key="5">
    <source>
        <dbReference type="ARBA" id="ARBA00022692"/>
    </source>
</evidence>
<feature type="transmembrane region" description="Helical" evidence="10">
    <location>
        <begin position="190"/>
        <end position="211"/>
    </location>
</feature>
<evidence type="ECO:0000256" key="4">
    <source>
        <dbReference type="ARBA" id="ARBA00022475"/>
    </source>
</evidence>
<evidence type="ECO:0000256" key="9">
    <source>
        <dbReference type="SAM" id="MobiDB-lite"/>
    </source>
</evidence>
<keyword evidence="4" id="KW-1003">Cell membrane</keyword>
<dbReference type="Gene3D" id="1.20.1740.10">
    <property type="entry name" value="Amino acid/polyamine transporter I"/>
    <property type="match status" value="1"/>
</dbReference>
<dbReference type="GO" id="GO:0006865">
    <property type="term" value="P:amino acid transport"/>
    <property type="evidence" value="ECO:0007669"/>
    <property type="project" value="UniProtKB-KW"/>
</dbReference>
<comment type="subcellular location">
    <subcellularLocation>
        <location evidence="1">Cell membrane</location>
        <topology evidence="1">Multi-pass membrane protein</topology>
    </subcellularLocation>
</comment>
<feature type="domain" description="Amino acid permease/ SLC12A" evidence="11">
    <location>
        <begin position="43"/>
        <end position="459"/>
    </location>
</feature>
<feature type="transmembrane region" description="Helical" evidence="10">
    <location>
        <begin position="120"/>
        <end position="145"/>
    </location>
</feature>
<keyword evidence="8 10" id="KW-0472">Membrane</keyword>
<evidence type="ECO:0000256" key="3">
    <source>
        <dbReference type="ARBA" id="ARBA00022448"/>
    </source>
</evidence>
<evidence type="ECO:0000256" key="10">
    <source>
        <dbReference type="SAM" id="Phobius"/>
    </source>
</evidence>
<name>A0A5C4X4J0_9MICO</name>
<dbReference type="InterPro" id="IPR004841">
    <property type="entry name" value="AA-permease/SLC12A_dom"/>
</dbReference>
<dbReference type="Pfam" id="PF00324">
    <property type="entry name" value="AA_permease"/>
    <property type="match status" value="1"/>
</dbReference>
<proteinExistence type="inferred from homology"/>
<keyword evidence="7 10" id="KW-1133">Transmembrane helix</keyword>
<dbReference type="InterPro" id="IPR004840">
    <property type="entry name" value="Amino_acid_permease_CS"/>
</dbReference>
<feature type="transmembrane region" description="Helical" evidence="10">
    <location>
        <begin position="321"/>
        <end position="342"/>
    </location>
</feature>
<comment type="similarity">
    <text evidence="2">Belongs to the amino acid-polyamine-organocation (APC) superfamily. Amino acid transporter (AAT) (TC 2.A.3.1) family.</text>
</comment>
<keyword evidence="5 10" id="KW-0812">Transmembrane</keyword>
<gene>
    <name evidence="12" type="ORF">FHQ09_04880</name>
</gene>
<protein>
    <submittedName>
        <fullName evidence="12">Amino acid permease</fullName>
    </submittedName>
</protein>
<organism evidence="12 13">
    <name type="scientific">Brevibacterium sediminis</name>
    <dbReference type="NCBI Taxonomy" id="1857024"/>
    <lineage>
        <taxon>Bacteria</taxon>
        <taxon>Bacillati</taxon>
        <taxon>Actinomycetota</taxon>
        <taxon>Actinomycetes</taxon>
        <taxon>Micrococcales</taxon>
        <taxon>Brevibacteriaceae</taxon>
        <taxon>Brevibacterium</taxon>
    </lineage>
</organism>
<comment type="caution">
    <text evidence="12">The sequence shown here is derived from an EMBL/GenBank/DDBJ whole genome shotgun (WGS) entry which is preliminary data.</text>
</comment>
<dbReference type="PROSITE" id="PS00218">
    <property type="entry name" value="AMINO_ACID_PERMEASE_1"/>
    <property type="match status" value="1"/>
</dbReference>
<evidence type="ECO:0000259" key="11">
    <source>
        <dbReference type="Pfam" id="PF00324"/>
    </source>
</evidence>
<sequence length="495" mass="53034">MTDNLGSDRSAAVAPAEPRSGPTRPNLTAEDSGYQKNLAPRQVQMIAIGGAIGTGLFLGAGGRLHEAGPSIVLSYAVCGFFAFLILRALGELVLHRPTTGSFVSYAREFFGEKAAFISGWFYWLVWATTAIVDITAAALYMGFFGRYVAWIATVPQWAWALIALVLVLGLNVISVKVFGELEFWFALIKVAALIIFLVVGVGFLIFGTPVAGHDPGLSMILDNGGLFPNGALPAIILMQGVVFAYASIEFVGTAAGETEHPEKVMPKAINSVILRIAVFYVGSLTLLALLLPFTDYVDGESPFVTFFSFIGVKGADTVMNLVVLTAALSSLNAGLYTTGRILRSMSVAGSAPQFAQRMNRSGVPYGGIVITAVVALLGVPLNYLLPSDAFEIVLSVSSVGIILTWGMIVLCQMRLKRWADRGLLERPSFRMIGAPYTGYATLLFLAVILVMVFADSPPTLVVTIIASVCMVIGWFVCRKRIRAIAEAGEAVEFEM</sequence>
<reference evidence="12 13" key="1">
    <citation type="submission" date="2019-06" db="EMBL/GenBank/DDBJ databases">
        <authorList>
            <person name="Mardanova A.M."/>
            <person name="Pudova D.S."/>
            <person name="Shagimardanova E.I."/>
            <person name="Gogoleva N.E."/>
            <person name="Lutfullin M.T."/>
            <person name="Hadieva G.F."/>
            <person name="Sharipova M.R."/>
        </authorList>
    </citation>
    <scope>NUCLEOTIDE SEQUENCE [LARGE SCALE GENOMIC DNA]</scope>
    <source>
        <strain evidence="12 13">MG-1</strain>
    </source>
</reference>
<evidence type="ECO:0000256" key="7">
    <source>
        <dbReference type="ARBA" id="ARBA00022989"/>
    </source>
</evidence>
<dbReference type="Proteomes" id="UP000314223">
    <property type="component" value="Unassembled WGS sequence"/>
</dbReference>
<keyword evidence="3" id="KW-0813">Transport</keyword>
<feature type="transmembrane region" description="Helical" evidence="10">
    <location>
        <begin position="363"/>
        <end position="383"/>
    </location>
</feature>
<dbReference type="EMBL" id="VDMQ01000002">
    <property type="protein sequence ID" value="TNM56904.1"/>
    <property type="molecule type" value="Genomic_DNA"/>
</dbReference>
<dbReference type="PIRSF" id="PIRSF006060">
    <property type="entry name" value="AA_transporter"/>
    <property type="match status" value="1"/>
</dbReference>
<feature type="transmembrane region" description="Helical" evidence="10">
    <location>
        <begin position="157"/>
        <end position="178"/>
    </location>
</feature>
<feature type="region of interest" description="Disordered" evidence="9">
    <location>
        <begin position="1"/>
        <end position="31"/>
    </location>
</feature>